<accession>A0A7D9M7T0</accession>
<gene>
    <name evidence="4" type="ORF">PACLA_8A076648</name>
</gene>
<keyword evidence="5" id="KW-1185">Reference proteome</keyword>
<feature type="compositionally biased region" description="Polar residues" evidence="3">
    <location>
        <begin position="51"/>
        <end position="62"/>
    </location>
</feature>
<evidence type="ECO:0000313" key="5">
    <source>
        <dbReference type="Proteomes" id="UP001152795"/>
    </source>
</evidence>
<dbReference type="OrthoDB" id="5852896at2759"/>
<proteinExistence type="inferred from homology"/>
<sequence>TYSNLYNHPTLIKESSKKDSGEKRINLSKREGIPLGVLSDGKKNESPQGPGANQSEESQRPSASHVRSRGETAEVKKARKQLVKQERQTRRVEKKTNKLLFKEERKRQEKSQSASLVGQKIE</sequence>
<dbReference type="GO" id="GO:0005634">
    <property type="term" value="C:nucleus"/>
    <property type="evidence" value="ECO:0007669"/>
    <property type="project" value="TreeGrafter"/>
</dbReference>
<evidence type="ECO:0000256" key="2">
    <source>
        <dbReference type="ARBA" id="ARBA00021561"/>
    </source>
</evidence>
<organism evidence="4 5">
    <name type="scientific">Paramuricea clavata</name>
    <name type="common">Red gorgonian</name>
    <name type="synonym">Violescent sea-whip</name>
    <dbReference type="NCBI Taxonomy" id="317549"/>
    <lineage>
        <taxon>Eukaryota</taxon>
        <taxon>Metazoa</taxon>
        <taxon>Cnidaria</taxon>
        <taxon>Anthozoa</taxon>
        <taxon>Octocorallia</taxon>
        <taxon>Malacalcyonacea</taxon>
        <taxon>Plexauridae</taxon>
        <taxon>Paramuricea</taxon>
    </lineage>
</organism>
<comment type="caution">
    <text evidence="4">The sequence shown here is derived from an EMBL/GenBank/DDBJ whole genome shotgun (WGS) entry which is preliminary data.</text>
</comment>
<feature type="compositionally biased region" description="Basic and acidic residues" evidence="3">
    <location>
        <begin position="83"/>
        <end position="110"/>
    </location>
</feature>
<dbReference type="PANTHER" id="PTHR21531">
    <property type="entry name" value="LOW-TEMPERATURE VIABILITY PROTEIN LTV1-RELATED"/>
    <property type="match status" value="1"/>
</dbReference>
<protein>
    <recommendedName>
        <fullName evidence="2">Protein LTV1 homolog</fullName>
    </recommendedName>
</protein>
<dbReference type="Proteomes" id="UP001152795">
    <property type="component" value="Unassembled WGS sequence"/>
</dbReference>
<evidence type="ECO:0000256" key="3">
    <source>
        <dbReference type="SAM" id="MobiDB-lite"/>
    </source>
</evidence>
<dbReference type="PANTHER" id="PTHR21531:SF0">
    <property type="entry name" value="PROTEIN LTV1 HOMOLOG"/>
    <property type="match status" value="1"/>
</dbReference>
<feature type="compositionally biased region" description="Basic and acidic residues" evidence="3">
    <location>
        <begin position="14"/>
        <end position="32"/>
    </location>
</feature>
<dbReference type="EMBL" id="CACRXK020033868">
    <property type="protein sequence ID" value="CAB4044049.1"/>
    <property type="molecule type" value="Genomic_DNA"/>
</dbReference>
<dbReference type="GO" id="GO:0030688">
    <property type="term" value="C:preribosome, small subunit precursor"/>
    <property type="evidence" value="ECO:0007669"/>
    <property type="project" value="TreeGrafter"/>
</dbReference>
<evidence type="ECO:0000256" key="1">
    <source>
        <dbReference type="ARBA" id="ARBA00009078"/>
    </source>
</evidence>
<comment type="similarity">
    <text evidence="1">Belongs to the LTV1 family.</text>
</comment>
<dbReference type="GO" id="GO:0000056">
    <property type="term" value="P:ribosomal small subunit export from nucleus"/>
    <property type="evidence" value="ECO:0007669"/>
    <property type="project" value="TreeGrafter"/>
</dbReference>
<dbReference type="AlphaFoldDB" id="A0A7D9M7T0"/>
<name>A0A7D9M7T0_PARCT</name>
<evidence type="ECO:0000313" key="4">
    <source>
        <dbReference type="EMBL" id="CAB4044049.1"/>
    </source>
</evidence>
<dbReference type="InterPro" id="IPR007307">
    <property type="entry name" value="Ltv1"/>
</dbReference>
<dbReference type="GO" id="GO:0042274">
    <property type="term" value="P:ribosomal small subunit biogenesis"/>
    <property type="evidence" value="ECO:0007669"/>
    <property type="project" value="InterPro"/>
</dbReference>
<feature type="region of interest" description="Disordered" evidence="3">
    <location>
        <begin position="1"/>
        <end position="122"/>
    </location>
</feature>
<feature type="non-terminal residue" evidence="4">
    <location>
        <position position="122"/>
    </location>
</feature>
<reference evidence="4" key="1">
    <citation type="submission" date="2020-04" db="EMBL/GenBank/DDBJ databases">
        <authorList>
            <person name="Alioto T."/>
            <person name="Alioto T."/>
            <person name="Gomez Garrido J."/>
        </authorList>
    </citation>
    <scope>NUCLEOTIDE SEQUENCE</scope>
    <source>
        <strain evidence="4">A484AB</strain>
    </source>
</reference>
<dbReference type="GO" id="GO:0005829">
    <property type="term" value="C:cytosol"/>
    <property type="evidence" value="ECO:0007669"/>
    <property type="project" value="TreeGrafter"/>
</dbReference>